<evidence type="ECO:0000313" key="5">
    <source>
        <dbReference type="Proteomes" id="UP000038040"/>
    </source>
</evidence>
<evidence type="ECO:0000259" key="3">
    <source>
        <dbReference type="PROSITE" id="PS50035"/>
    </source>
</evidence>
<dbReference type="PANTHER" id="PTHR10185">
    <property type="entry name" value="PHOSPHOLIPASE D - RELATED"/>
    <property type="match status" value="1"/>
</dbReference>
<evidence type="ECO:0000313" key="6">
    <source>
        <dbReference type="Proteomes" id="UP000274756"/>
    </source>
</evidence>
<organism evidence="5 7">
    <name type="scientific">Dracunculus medinensis</name>
    <name type="common">Guinea worm</name>
    <dbReference type="NCBI Taxonomy" id="318479"/>
    <lineage>
        <taxon>Eukaryota</taxon>
        <taxon>Metazoa</taxon>
        <taxon>Ecdysozoa</taxon>
        <taxon>Nematoda</taxon>
        <taxon>Chromadorea</taxon>
        <taxon>Rhabditida</taxon>
        <taxon>Spirurina</taxon>
        <taxon>Dracunculoidea</taxon>
        <taxon>Dracunculidae</taxon>
        <taxon>Dracunculus</taxon>
    </lineage>
</organism>
<keyword evidence="2" id="KW-0812">Transmembrane</keyword>
<dbReference type="Gene3D" id="3.30.870.10">
    <property type="entry name" value="Endonuclease Chain A"/>
    <property type="match status" value="2"/>
</dbReference>
<dbReference type="Proteomes" id="UP000274756">
    <property type="component" value="Unassembled WGS sequence"/>
</dbReference>
<feature type="transmembrane region" description="Helical" evidence="2">
    <location>
        <begin position="70"/>
        <end position="90"/>
    </location>
</feature>
<dbReference type="EMBL" id="UYYG01001154">
    <property type="protein sequence ID" value="VDN56177.1"/>
    <property type="molecule type" value="Genomic_DNA"/>
</dbReference>
<dbReference type="InterPro" id="IPR032803">
    <property type="entry name" value="PLDc_3"/>
</dbReference>
<accession>A0A158Q369</accession>
<dbReference type="PROSITE" id="PS50035">
    <property type="entry name" value="PLD"/>
    <property type="match status" value="2"/>
</dbReference>
<dbReference type="PANTHER" id="PTHR10185:SF17">
    <property type="entry name" value="GM01519P-RELATED"/>
    <property type="match status" value="1"/>
</dbReference>
<comment type="similarity">
    <text evidence="1">Belongs to the phospholipase D family.</text>
</comment>
<feature type="domain" description="PLD phosphodiesterase" evidence="3">
    <location>
        <begin position="433"/>
        <end position="459"/>
    </location>
</feature>
<feature type="domain" description="PLD phosphodiesterase" evidence="3">
    <location>
        <begin position="225"/>
        <end position="252"/>
    </location>
</feature>
<evidence type="ECO:0000256" key="1">
    <source>
        <dbReference type="ARBA" id="ARBA00008664"/>
    </source>
</evidence>
<dbReference type="CDD" id="cd09107">
    <property type="entry name" value="PLDc_vPLD3_4_5_like_2"/>
    <property type="match status" value="1"/>
</dbReference>
<keyword evidence="6" id="KW-1185">Reference proteome</keyword>
<dbReference type="SUPFAM" id="SSF56024">
    <property type="entry name" value="Phospholipase D/nuclease"/>
    <property type="match status" value="2"/>
</dbReference>
<reference evidence="7" key="1">
    <citation type="submission" date="2016-04" db="UniProtKB">
        <authorList>
            <consortium name="WormBaseParasite"/>
        </authorList>
    </citation>
    <scope>IDENTIFICATION</scope>
</reference>
<name>A0A158Q369_DRAME</name>
<dbReference type="Pfam" id="PF00614">
    <property type="entry name" value="PLDc"/>
    <property type="match status" value="1"/>
</dbReference>
<protein>
    <submittedName>
        <fullName evidence="7">PLD phosphodiesterase domain-containing protein</fullName>
    </submittedName>
</protein>
<evidence type="ECO:0000256" key="2">
    <source>
        <dbReference type="SAM" id="Phobius"/>
    </source>
</evidence>
<dbReference type="SMART" id="SM00155">
    <property type="entry name" value="PLDc"/>
    <property type="match status" value="2"/>
</dbReference>
<keyword evidence="2" id="KW-0472">Membrane</keyword>
<dbReference type="Proteomes" id="UP000038040">
    <property type="component" value="Unplaced"/>
</dbReference>
<dbReference type="OrthoDB" id="1923775at2759"/>
<gene>
    <name evidence="4" type="ORF">DME_LOCUS6150</name>
</gene>
<reference evidence="4 6" key="2">
    <citation type="submission" date="2018-11" db="EMBL/GenBank/DDBJ databases">
        <authorList>
            <consortium name="Pathogen Informatics"/>
        </authorList>
    </citation>
    <scope>NUCLEOTIDE SEQUENCE [LARGE SCALE GENOMIC DNA]</scope>
</reference>
<evidence type="ECO:0000313" key="4">
    <source>
        <dbReference type="EMBL" id="VDN56177.1"/>
    </source>
</evidence>
<sequence length="499" mass="56779">MNSVLRSVLSLKGCKSLLEAANSVTCNTTQDGRADMTNFEMDLFDARMNSYSVEKEESEQCCKHTIIKPACIPISIISLFIFMIVFFPLFNEDSADATLSRYERSGFCMDQCSLGIVESIPTNLTYPNFTQTMSTYEAWKSLLDNAAFSIDLAVFYWNLRDNFRHPTAWQGQDIFDRIVLAAKRGIRIRIAQNMPSHISNGSDSEFLASNGYASVRTLNFSSLLGAGVLHTKFWIVDARHVYIGSANMDWKSLTEVKELGYLISNCTCIAHEFSKIFAVYRRLGVNDAKIPKKWPINLRTFFNFSHPLDNSPPRFNTKGRESDDISIVKAMEDAKEFIHVSVMDYLPTTLYMGKRKNFYWPMFDDAIKSAAYRGITVRLLVGNWSHSKPAMIPFLRSLTVVNQALPRRFNSSGKIEVKLFTIPSNEEQRKIPFTRVNHNKFMVTDRIAYVGTSNWAGDYFINTAGVGAAIILPSVVESLNRIFCRDWYSQYAVDLEHVK</sequence>
<dbReference type="WBParaSite" id="DME_0000179001-mRNA-1">
    <property type="protein sequence ID" value="DME_0000179001-mRNA-1"/>
    <property type="gene ID" value="DME_0000179001"/>
</dbReference>
<dbReference type="GO" id="GO:0003824">
    <property type="term" value="F:catalytic activity"/>
    <property type="evidence" value="ECO:0007669"/>
    <property type="project" value="InterPro"/>
</dbReference>
<evidence type="ECO:0000313" key="7">
    <source>
        <dbReference type="WBParaSite" id="DME_0000179001-mRNA-1"/>
    </source>
</evidence>
<dbReference type="STRING" id="318479.A0A158Q369"/>
<dbReference type="InterPro" id="IPR050874">
    <property type="entry name" value="Diverse_PLD-related"/>
</dbReference>
<dbReference type="InterPro" id="IPR001736">
    <property type="entry name" value="PLipase_D/transphosphatidylase"/>
</dbReference>
<keyword evidence="2" id="KW-1133">Transmembrane helix</keyword>
<dbReference type="AlphaFoldDB" id="A0A158Q369"/>
<dbReference type="Pfam" id="PF13918">
    <property type="entry name" value="PLDc_3"/>
    <property type="match status" value="1"/>
</dbReference>
<dbReference type="CDD" id="cd09106">
    <property type="entry name" value="PLDc_vPLD3_4_5_like_1"/>
    <property type="match status" value="1"/>
</dbReference>
<proteinExistence type="inferred from homology"/>